<proteinExistence type="predicted"/>
<keyword evidence="2" id="KW-1185">Reference proteome</keyword>
<sequence>MSASCACTSLVDPCQGVNRRQQNYDQEAEETSEIKTNIQNTIPEGEGGDNSSSNDLVVSDISIEPFDVVSRHPQYPMVLSRHEYEAQSVTQGSHATEAACMSLTTRLVTTLPCELRDMIYPLVFGAHENRLLGYHRQHRIDPMCTFRKETSTRIYYPTTRKRQCWRACPQCHAPAHRAYTSMPLHFLGPDFAHGQTNPYQIDALRFPGPWRWPMERSCPLQWMLPGFEIPIERYIRLVELELETDQIVEEWQEQRGIRDLSIELRSRDEFVEWFGGMLRGTLLRREET</sequence>
<evidence type="ECO:0000313" key="1">
    <source>
        <dbReference type="EMBL" id="PSN59758.1"/>
    </source>
</evidence>
<dbReference type="Proteomes" id="UP000240883">
    <property type="component" value="Unassembled WGS sequence"/>
</dbReference>
<accession>A0A2T2N407</accession>
<dbReference type="AlphaFoldDB" id="A0A2T2N407"/>
<protein>
    <submittedName>
        <fullName evidence="1">Uncharacterized protein</fullName>
    </submittedName>
</protein>
<organism evidence="1 2">
    <name type="scientific">Corynespora cassiicola Philippines</name>
    <dbReference type="NCBI Taxonomy" id="1448308"/>
    <lineage>
        <taxon>Eukaryota</taxon>
        <taxon>Fungi</taxon>
        <taxon>Dikarya</taxon>
        <taxon>Ascomycota</taxon>
        <taxon>Pezizomycotina</taxon>
        <taxon>Dothideomycetes</taxon>
        <taxon>Pleosporomycetidae</taxon>
        <taxon>Pleosporales</taxon>
        <taxon>Corynesporascaceae</taxon>
        <taxon>Corynespora</taxon>
    </lineage>
</organism>
<reference evidence="1 2" key="1">
    <citation type="journal article" date="2018" name="Front. Microbiol.">
        <title>Genome-Wide Analysis of Corynespora cassiicola Leaf Fall Disease Putative Effectors.</title>
        <authorList>
            <person name="Lopez D."/>
            <person name="Ribeiro S."/>
            <person name="Label P."/>
            <person name="Fumanal B."/>
            <person name="Venisse J.S."/>
            <person name="Kohler A."/>
            <person name="de Oliveira R.R."/>
            <person name="Labutti K."/>
            <person name="Lipzen A."/>
            <person name="Lail K."/>
            <person name="Bauer D."/>
            <person name="Ohm R.A."/>
            <person name="Barry K.W."/>
            <person name="Spatafora J."/>
            <person name="Grigoriev I.V."/>
            <person name="Martin F.M."/>
            <person name="Pujade-Renaud V."/>
        </authorList>
    </citation>
    <scope>NUCLEOTIDE SEQUENCE [LARGE SCALE GENOMIC DNA]</scope>
    <source>
        <strain evidence="1 2">Philippines</strain>
    </source>
</reference>
<dbReference type="EMBL" id="KZ678153">
    <property type="protein sequence ID" value="PSN59758.1"/>
    <property type="molecule type" value="Genomic_DNA"/>
</dbReference>
<evidence type="ECO:0000313" key="2">
    <source>
        <dbReference type="Proteomes" id="UP000240883"/>
    </source>
</evidence>
<gene>
    <name evidence="1" type="ORF">BS50DRAFT_594398</name>
</gene>
<name>A0A2T2N407_CORCC</name>